<dbReference type="InterPro" id="IPR016181">
    <property type="entry name" value="Acyl_CoA_acyltransferase"/>
</dbReference>
<evidence type="ECO:0000256" key="1">
    <source>
        <dbReference type="ARBA" id="ARBA00022679"/>
    </source>
</evidence>
<keyword evidence="1 4" id="KW-0808">Transferase</keyword>
<dbReference type="OrthoDB" id="9789605at2"/>
<dbReference type="PANTHER" id="PTHR43877">
    <property type="entry name" value="AMINOALKYLPHOSPHONATE N-ACETYLTRANSFERASE-RELATED-RELATED"/>
    <property type="match status" value="1"/>
</dbReference>
<reference evidence="4 5" key="1">
    <citation type="submission" date="2017-10" db="EMBL/GenBank/DDBJ databases">
        <title>Massilia psychrophilum sp. nov., a novel purple-pigmented bacterium isolated from Tianshan glacier, Xinjiang Municipality, China.</title>
        <authorList>
            <person name="Wang H."/>
        </authorList>
    </citation>
    <scope>NUCLEOTIDE SEQUENCE [LARGE SCALE GENOMIC DNA]</scope>
    <source>
        <strain evidence="4 5">JCM 30074</strain>
    </source>
</reference>
<dbReference type="RefSeq" id="WP_099790315.1">
    <property type="nucleotide sequence ID" value="NZ_JBHLYV010000019.1"/>
</dbReference>
<dbReference type="SUPFAM" id="SSF55729">
    <property type="entry name" value="Acyl-CoA N-acyltransferases (Nat)"/>
    <property type="match status" value="1"/>
</dbReference>
<dbReference type="CDD" id="cd04301">
    <property type="entry name" value="NAT_SF"/>
    <property type="match status" value="1"/>
</dbReference>
<feature type="domain" description="N-acetyltransferase" evidence="3">
    <location>
        <begin position="5"/>
        <end position="175"/>
    </location>
</feature>
<protein>
    <submittedName>
        <fullName evidence="4">GNAT family N-acetyltransferase</fullName>
    </submittedName>
</protein>
<sequence>MKNEISIRRAREGDEEALALVGQATFLETFAGVLDGAAIVGHCQKAHSASQYCNWLADSEVAIWLAEIAPGNAPVGYLVIAPPDLPMVDIGQDLELKRIYLLSRYHGGGTGKQLLAQAIDHAQSQRAARLVLGVYSGNTAAIAFYRRQGFANLAERKFNVGGKDYDDHVMSLALATA</sequence>
<dbReference type="Proteomes" id="UP000230390">
    <property type="component" value="Unassembled WGS sequence"/>
</dbReference>
<comment type="caution">
    <text evidence="4">The sequence shown here is derived from an EMBL/GenBank/DDBJ whole genome shotgun (WGS) entry which is preliminary data.</text>
</comment>
<organism evidence="4 5">
    <name type="scientific">Massilia eurypsychrophila</name>
    <dbReference type="NCBI Taxonomy" id="1485217"/>
    <lineage>
        <taxon>Bacteria</taxon>
        <taxon>Pseudomonadati</taxon>
        <taxon>Pseudomonadota</taxon>
        <taxon>Betaproteobacteria</taxon>
        <taxon>Burkholderiales</taxon>
        <taxon>Oxalobacteraceae</taxon>
        <taxon>Telluria group</taxon>
        <taxon>Massilia</taxon>
    </lineage>
</organism>
<accession>A0A2G8TCN7</accession>
<gene>
    <name evidence="4" type="ORF">CR105_16980</name>
</gene>
<dbReference type="PANTHER" id="PTHR43877:SF2">
    <property type="entry name" value="AMINOALKYLPHOSPHONATE N-ACETYLTRANSFERASE-RELATED"/>
    <property type="match status" value="1"/>
</dbReference>
<dbReference type="AlphaFoldDB" id="A0A2G8TCN7"/>
<evidence type="ECO:0000259" key="3">
    <source>
        <dbReference type="PROSITE" id="PS51186"/>
    </source>
</evidence>
<keyword evidence="2" id="KW-0012">Acyltransferase</keyword>
<dbReference type="GO" id="GO:0016747">
    <property type="term" value="F:acyltransferase activity, transferring groups other than amino-acyl groups"/>
    <property type="evidence" value="ECO:0007669"/>
    <property type="project" value="InterPro"/>
</dbReference>
<dbReference type="Pfam" id="PF00583">
    <property type="entry name" value="Acetyltransf_1"/>
    <property type="match status" value="1"/>
</dbReference>
<dbReference type="InterPro" id="IPR000182">
    <property type="entry name" value="GNAT_dom"/>
</dbReference>
<evidence type="ECO:0000313" key="4">
    <source>
        <dbReference type="EMBL" id="PIL43729.1"/>
    </source>
</evidence>
<proteinExistence type="predicted"/>
<dbReference type="InterPro" id="IPR050832">
    <property type="entry name" value="Bact_Acetyltransf"/>
</dbReference>
<evidence type="ECO:0000313" key="5">
    <source>
        <dbReference type="Proteomes" id="UP000230390"/>
    </source>
</evidence>
<evidence type="ECO:0000256" key="2">
    <source>
        <dbReference type="ARBA" id="ARBA00023315"/>
    </source>
</evidence>
<dbReference type="Gene3D" id="3.40.630.30">
    <property type="match status" value="1"/>
</dbReference>
<dbReference type="PROSITE" id="PS51186">
    <property type="entry name" value="GNAT"/>
    <property type="match status" value="1"/>
</dbReference>
<keyword evidence="5" id="KW-1185">Reference proteome</keyword>
<dbReference type="EMBL" id="PDOC01000011">
    <property type="protein sequence ID" value="PIL43729.1"/>
    <property type="molecule type" value="Genomic_DNA"/>
</dbReference>
<name>A0A2G8TCN7_9BURK</name>